<dbReference type="Pfam" id="PF01417">
    <property type="entry name" value="ENTH"/>
    <property type="match status" value="1"/>
</dbReference>
<evidence type="ECO:0000313" key="4">
    <source>
        <dbReference type="Proteomes" id="UP000002258"/>
    </source>
</evidence>
<dbReference type="SUPFAM" id="SSF48464">
    <property type="entry name" value="ENTH/VHS domain"/>
    <property type="match status" value="1"/>
</dbReference>
<dbReference type="InParanoid" id="A3LZJ5"/>
<feature type="domain" description="ENTH" evidence="2">
    <location>
        <begin position="2"/>
        <end position="136"/>
    </location>
</feature>
<dbReference type="FunCoup" id="A3LZJ5">
    <property type="interactions" value="6"/>
</dbReference>
<dbReference type="Proteomes" id="UP000002258">
    <property type="component" value="Chromosome 7"/>
</dbReference>
<dbReference type="STRING" id="322104.A3LZJ5"/>
<dbReference type="Gene3D" id="1.25.40.90">
    <property type="match status" value="1"/>
</dbReference>
<reference evidence="3 4" key="1">
    <citation type="journal article" date="2007" name="Nat. Biotechnol.">
        <title>Genome sequence of the lignocellulose-bioconverting and xylose-fermenting yeast Pichia stipitis.</title>
        <authorList>
            <person name="Jeffries T.W."/>
            <person name="Grigoriev I.V."/>
            <person name="Grimwood J."/>
            <person name="Laplaza J.M."/>
            <person name="Aerts A."/>
            <person name="Salamov A."/>
            <person name="Schmutz J."/>
            <person name="Lindquist E."/>
            <person name="Dehal P."/>
            <person name="Shapiro H."/>
            <person name="Jin Y.S."/>
            <person name="Passoth V."/>
            <person name="Richardson P.M."/>
        </authorList>
    </citation>
    <scope>NUCLEOTIDE SEQUENCE [LARGE SCALE GENOMIC DNA]</scope>
    <source>
        <strain evidence="4">ATCC 58785 / CBS 6054 / NBRC 10063 / NRRL Y-11545</strain>
    </source>
</reference>
<dbReference type="InterPro" id="IPR008942">
    <property type="entry name" value="ENTH_VHS"/>
</dbReference>
<dbReference type="AlphaFoldDB" id="A3LZJ5"/>
<dbReference type="EMBL" id="CP000501">
    <property type="protein sequence ID" value="ABN68347.2"/>
    <property type="molecule type" value="Genomic_DNA"/>
</dbReference>
<dbReference type="eggNOG" id="ENOG502TDNM">
    <property type="taxonomic scope" value="Eukaryota"/>
</dbReference>
<evidence type="ECO:0000313" key="3">
    <source>
        <dbReference type="EMBL" id="ABN68347.2"/>
    </source>
</evidence>
<dbReference type="RefSeq" id="XP_001386376.2">
    <property type="nucleotide sequence ID" value="XM_001386339.1"/>
</dbReference>
<feature type="region of interest" description="Disordered" evidence="1">
    <location>
        <begin position="221"/>
        <end position="242"/>
    </location>
</feature>
<gene>
    <name evidence="3" type="ORF">PICST_33566</name>
</gene>
<evidence type="ECO:0000256" key="1">
    <source>
        <dbReference type="SAM" id="MobiDB-lite"/>
    </source>
</evidence>
<organism evidence="3 4">
    <name type="scientific">Scheffersomyces stipitis (strain ATCC 58785 / CBS 6054 / NBRC 10063 / NRRL Y-11545)</name>
    <name type="common">Yeast</name>
    <name type="synonym">Pichia stipitis</name>
    <dbReference type="NCBI Taxonomy" id="322104"/>
    <lineage>
        <taxon>Eukaryota</taxon>
        <taxon>Fungi</taxon>
        <taxon>Dikarya</taxon>
        <taxon>Ascomycota</taxon>
        <taxon>Saccharomycotina</taxon>
        <taxon>Pichiomycetes</taxon>
        <taxon>Debaryomycetaceae</taxon>
        <taxon>Scheffersomyces</taxon>
    </lineage>
</organism>
<name>A3LZJ5_PICST</name>
<evidence type="ECO:0000259" key="2">
    <source>
        <dbReference type="Pfam" id="PF01417"/>
    </source>
</evidence>
<protein>
    <recommendedName>
        <fullName evidence="2">ENTH domain-containing protein</fullName>
    </recommendedName>
</protein>
<dbReference type="HOGENOM" id="CLU_1023472_0_0_1"/>
<dbReference type="OrthoDB" id="4033880at2759"/>
<accession>A3LZJ5</accession>
<dbReference type="GeneID" id="4840551"/>
<sequence>MELSLLTYNTKHLATICAILSKRLSAFVTKKELKRSNTTKPSEYTGNISSSKMKRSSSLPVISDHSEKNDVVLLKTLTVILYLVQNGSYDFVNWVRGNIDNYIFPLSTVAPVYGKHYDAIASKVAKLLLLFTDSEQLKAFRVNIHILRSDMTTPGVKRTSIDLPSNITTEEMEVDHNIYSKRAKSMDINRNTNNTLTTLVEETFENGQSFNVTADPYIRNSRSDYQLGSGSDRYDNSGRPKPAYAIDSYIPMGTTDSSNSNYEVVDKDTVFI</sequence>
<keyword evidence="4" id="KW-1185">Reference proteome</keyword>
<dbReference type="InterPro" id="IPR013809">
    <property type="entry name" value="ENTH"/>
</dbReference>
<dbReference type="KEGG" id="pic:PICST_33566"/>
<proteinExistence type="predicted"/>